<comment type="caution">
    <text evidence="1">The sequence shown here is derived from an EMBL/GenBank/DDBJ whole genome shotgun (WGS) entry which is preliminary data.</text>
</comment>
<organism evidence="1 2">
    <name type="scientific">Mytilus edulis</name>
    <name type="common">Blue mussel</name>
    <dbReference type="NCBI Taxonomy" id="6550"/>
    <lineage>
        <taxon>Eukaryota</taxon>
        <taxon>Metazoa</taxon>
        <taxon>Spiralia</taxon>
        <taxon>Lophotrochozoa</taxon>
        <taxon>Mollusca</taxon>
        <taxon>Bivalvia</taxon>
        <taxon>Autobranchia</taxon>
        <taxon>Pteriomorphia</taxon>
        <taxon>Mytilida</taxon>
        <taxon>Mytiloidea</taxon>
        <taxon>Mytilidae</taxon>
        <taxon>Mytilinae</taxon>
        <taxon>Mytilus</taxon>
    </lineage>
</organism>
<dbReference type="AlphaFoldDB" id="A0A8S3UIY4"/>
<name>A0A8S3UIY4_MYTED</name>
<sequence length="272" mass="31324">MDSTNTVADLINESREVLYGETKECVTLENVYQLMVGMNERLTTIEKGMLQVTQINRTLTTMVHNFGELKTKVSNVESDVNKLKSKSATTESDIASIKNKNVNIDRDMKQMKKDNSETNRNMQGLSDFIDDFRAKHEKLKEAGMLMICMPFHICFSLLINKNPHQFDKCIFDVSVNDCMWYLRAASEDDRNRWMSAIELHGVFCSTEPHQFNECRFDVSVNDCTWYLRAAMKMTVIDGSALLNYIGYFVILRYLNGDSTVKEKMHRCATNVL</sequence>
<keyword evidence="2" id="KW-1185">Reference proteome</keyword>
<dbReference type="Proteomes" id="UP000683360">
    <property type="component" value="Unassembled WGS sequence"/>
</dbReference>
<accession>A0A8S3UIY4</accession>
<gene>
    <name evidence="1" type="ORF">MEDL_57310</name>
</gene>
<evidence type="ECO:0000313" key="1">
    <source>
        <dbReference type="EMBL" id="CAG2245285.1"/>
    </source>
</evidence>
<dbReference type="EMBL" id="CAJPWZ010002765">
    <property type="protein sequence ID" value="CAG2245285.1"/>
    <property type="molecule type" value="Genomic_DNA"/>
</dbReference>
<dbReference type="OrthoDB" id="6185219at2759"/>
<evidence type="ECO:0000313" key="2">
    <source>
        <dbReference type="Proteomes" id="UP000683360"/>
    </source>
</evidence>
<protein>
    <submittedName>
        <fullName evidence="1">COL4A3BP</fullName>
    </submittedName>
</protein>
<dbReference type="InterPro" id="IPR011993">
    <property type="entry name" value="PH-like_dom_sf"/>
</dbReference>
<proteinExistence type="predicted"/>
<reference evidence="1" key="1">
    <citation type="submission" date="2021-03" db="EMBL/GenBank/DDBJ databases">
        <authorList>
            <person name="Bekaert M."/>
        </authorList>
    </citation>
    <scope>NUCLEOTIDE SEQUENCE</scope>
</reference>
<dbReference type="SUPFAM" id="SSF50729">
    <property type="entry name" value="PH domain-like"/>
    <property type="match status" value="1"/>
</dbReference>
<dbReference type="Gene3D" id="2.30.29.30">
    <property type="entry name" value="Pleckstrin-homology domain (PH domain)/Phosphotyrosine-binding domain (PTB)"/>
    <property type="match status" value="1"/>
</dbReference>